<name>A0A2R4T9L1_9ACTN</name>
<reference evidence="1 2" key="1">
    <citation type="submission" date="2018-01" db="EMBL/GenBank/DDBJ databases">
        <title>Complete genome sequence of Streptomyces lunaelactis MM109T, a Ferroverdin A producer isolated from cave moonmilk deposits.</title>
        <authorList>
            <person name="Naome A."/>
            <person name="Martinet L."/>
            <person name="Maciejewska M."/>
            <person name="Anderssen S."/>
            <person name="Adam D."/>
            <person name="Tenconi E."/>
            <person name="Deflandre B."/>
            <person name="Arguelles-Arias A."/>
            <person name="Calusinska M."/>
            <person name="Copieters W."/>
            <person name="Karim L."/>
            <person name="Hanikenne M."/>
            <person name="Baurain D."/>
            <person name="van Wezel G."/>
            <person name="Smargiasso N."/>
            <person name="de Pauw E."/>
            <person name="Delfosse P."/>
            <person name="Rigali S."/>
        </authorList>
    </citation>
    <scope>NUCLEOTIDE SEQUENCE [LARGE SCALE GENOMIC DNA]</scope>
    <source>
        <strain evidence="1 2">MM109</strain>
    </source>
</reference>
<evidence type="ECO:0000313" key="1">
    <source>
        <dbReference type="EMBL" id="AVZ75819.1"/>
    </source>
</evidence>
<dbReference type="OrthoDB" id="9115306at2"/>
<gene>
    <name evidence="1" type="ORF">SLUN_30045</name>
</gene>
<organism evidence="1 2">
    <name type="scientific">Streptomyces lunaelactis</name>
    <dbReference type="NCBI Taxonomy" id="1535768"/>
    <lineage>
        <taxon>Bacteria</taxon>
        <taxon>Bacillati</taxon>
        <taxon>Actinomycetota</taxon>
        <taxon>Actinomycetes</taxon>
        <taxon>Kitasatosporales</taxon>
        <taxon>Streptomycetaceae</taxon>
        <taxon>Streptomyces</taxon>
    </lineage>
</organism>
<dbReference type="Proteomes" id="UP000244201">
    <property type="component" value="Chromosome"/>
</dbReference>
<dbReference type="AlphaFoldDB" id="A0A2R4T9L1"/>
<dbReference type="GeneID" id="55659494"/>
<dbReference type="RefSeq" id="WP_108153107.1">
    <property type="nucleotide sequence ID" value="NZ_CP026304.1"/>
</dbReference>
<protein>
    <submittedName>
        <fullName evidence="1">Uncharacterized protein</fullName>
    </submittedName>
</protein>
<dbReference type="EMBL" id="CP026304">
    <property type="protein sequence ID" value="AVZ75819.1"/>
    <property type="molecule type" value="Genomic_DNA"/>
</dbReference>
<evidence type="ECO:0000313" key="2">
    <source>
        <dbReference type="Proteomes" id="UP000244201"/>
    </source>
</evidence>
<keyword evidence="2" id="KW-1185">Reference proteome</keyword>
<proteinExistence type="predicted"/>
<dbReference type="KEGG" id="slk:SLUN_30045"/>
<sequence>MPSIALYYPWMHFQDDNWLKLALLTWDRIVRMRPGVVEDRDRELVRQLRTETDFIVEAAPSPTVLKTVAETFNEILDTAPDRIVERYGLDEFLEETDATDWLGYVPPLSQGTWQGRRGCVHSGWVVTCGVELA</sequence>
<accession>A0A2R4T9L1</accession>